<protein>
    <recommendedName>
        <fullName evidence="4">DUF4363 domain-containing protein</fullName>
    </recommendedName>
</protein>
<evidence type="ECO:0000256" key="1">
    <source>
        <dbReference type="SAM" id="Phobius"/>
    </source>
</evidence>
<keyword evidence="1" id="KW-1133">Transmembrane helix</keyword>
<proteinExistence type="predicted"/>
<organism evidence="2 3">
    <name type="scientific">Paenibacillus mangrovi</name>
    <dbReference type="NCBI Taxonomy" id="2931978"/>
    <lineage>
        <taxon>Bacteria</taxon>
        <taxon>Bacillati</taxon>
        <taxon>Bacillota</taxon>
        <taxon>Bacilli</taxon>
        <taxon>Bacillales</taxon>
        <taxon>Paenibacillaceae</taxon>
        <taxon>Paenibacillus</taxon>
    </lineage>
</organism>
<reference evidence="2" key="1">
    <citation type="submission" date="2022-04" db="EMBL/GenBank/DDBJ databases">
        <title>Paenibacillus mangrovi sp. nov., a novel endophytic bacterium isolated from bark of Kandelia candel.</title>
        <authorList>
            <person name="Tuo L."/>
        </authorList>
    </citation>
    <scope>NUCLEOTIDE SEQUENCE</scope>
    <source>
        <strain evidence="2">KQZ6P-2</strain>
    </source>
</reference>
<evidence type="ECO:0000313" key="3">
    <source>
        <dbReference type="Proteomes" id="UP001139347"/>
    </source>
</evidence>
<name>A0A9X1WSQ0_9BACL</name>
<keyword evidence="1" id="KW-0812">Transmembrane</keyword>
<evidence type="ECO:0008006" key="4">
    <source>
        <dbReference type="Google" id="ProtNLM"/>
    </source>
</evidence>
<dbReference type="AlphaFoldDB" id="A0A9X1WSQ0"/>
<dbReference type="EMBL" id="JALIRP010000006">
    <property type="protein sequence ID" value="MCJ8013225.1"/>
    <property type="molecule type" value="Genomic_DNA"/>
</dbReference>
<accession>A0A9X1WSQ0</accession>
<dbReference type="RefSeq" id="WP_244726392.1">
    <property type="nucleotide sequence ID" value="NZ_JALIRP010000006.1"/>
</dbReference>
<feature type="transmembrane region" description="Helical" evidence="1">
    <location>
        <begin position="7"/>
        <end position="25"/>
    </location>
</feature>
<gene>
    <name evidence="2" type="ORF">MUG84_15955</name>
</gene>
<evidence type="ECO:0000313" key="2">
    <source>
        <dbReference type="EMBL" id="MCJ8013225.1"/>
    </source>
</evidence>
<keyword evidence="3" id="KW-1185">Reference proteome</keyword>
<dbReference type="Proteomes" id="UP001139347">
    <property type="component" value="Unassembled WGS sequence"/>
</dbReference>
<keyword evidence="1" id="KW-0472">Membrane</keyword>
<sequence length="96" mass="11309">MKGRYRIIFTIIIILLGVGLIYQTYKIGQLRSQIEMVNPTLSSKTIQYGLVKLESEISYQKQHDWKSAEQLIVRTQDVMEGIRVTRIKYWVFLSLE</sequence>
<comment type="caution">
    <text evidence="2">The sequence shown here is derived from an EMBL/GenBank/DDBJ whole genome shotgun (WGS) entry which is preliminary data.</text>
</comment>